<dbReference type="Pfam" id="PF00069">
    <property type="entry name" value="Pkinase"/>
    <property type="match status" value="1"/>
</dbReference>
<keyword evidence="8" id="KW-0812">Transmembrane</keyword>
<organism evidence="11 12">
    <name type="scientific">Anaeramoeba flamelloides</name>
    <dbReference type="NCBI Taxonomy" id="1746091"/>
    <lineage>
        <taxon>Eukaryota</taxon>
        <taxon>Metamonada</taxon>
        <taxon>Anaeramoebidae</taxon>
        <taxon>Anaeramoeba</taxon>
    </lineage>
</organism>
<feature type="region of interest" description="Disordered" evidence="7">
    <location>
        <begin position="1"/>
        <end position="38"/>
    </location>
</feature>
<dbReference type="PROSITE" id="PS50011">
    <property type="entry name" value="PROTEIN_KINASE_DOM"/>
    <property type="match status" value="1"/>
</dbReference>
<dbReference type="SMART" id="SM00220">
    <property type="entry name" value="S_TKc"/>
    <property type="match status" value="1"/>
</dbReference>
<dbReference type="EMBL" id="JAOAOG010000103">
    <property type="protein sequence ID" value="KAJ6248931.1"/>
    <property type="molecule type" value="Genomic_DNA"/>
</dbReference>
<dbReference type="InterPro" id="IPR017892">
    <property type="entry name" value="Pkinase_C"/>
</dbReference>
<evidence type="ECO:0000313" key="11">
    <source>
        <dbReference type="EMBL" id="KAJ6248931.1"/>
    </source>
</evidence>
<name>A0ABQ8YWA2_9EUKA</name>
<keyword evidence="2" id="KW-0597">Phosphoprotein</keyword>
<feature type="compositionally biased region" description="Basic and acidic residues" evidence="7">
    <location>
        <begin position="27"/>
        <end position="38"/>
    </location>
</feature>
<proteinExistence type="predicted"/>
<keyword evidence="8" id="KW-1133">Transmembrane helix</keyword>
<comment type="caution">
    <text evidence="11">The sequence shown here is derived from an EMBL/GenBank/DDBJ whole genome shotgun (WGS) entry which is preliminary data.</text>
</comment>
<evidence type="ECO:0000256" key="2">
    <source>
        <dbReference type="ARBA" id="ARBA00022553"/>
    </source>
</evidence>
<evidence type="ECO:0000256" key="4">
    <source>
        <dbReference type="ARBA" id="ARBA00022741"/>
    </source>
</evidence>
<dbReference type="InterPro" id="IPR000719">
    <property type="entry name" value="Prot_kinase_dom"/>
</dbReference>
<dbReference type="GO" id="GO:0016301">
    <property type="term" value="F:kinase activity"/>
    <property type="evidence" value="ECO:0007669"/>
    <property type="project" value="UniProtKB-KW"/>
</dbReference>
<evidence type="ECO:0000256" key="6">
    <source>
        <dbReference type="ARBA" id="ARBA00022840"/>
    </source>
</evidence>
<dbReference type="PANTHER" id="PTHR24351">
    <property type="entry name" value="RIBOSOMAL PROTEIN S6 KINASE"/>
    <property type="match status" value="1"/>
</dbReference>
<gene>
    <name evidence="11" type="ORF">M0813_00088</name>
</gene>
<dbReference type="InterPro" id="IPR045270">
    <property type="entry name" value="STKc_AGC"/>
</dbReference>
<keyword evidence="12" id="KW-1185">Reference proteome</keyword>
<feature type="domain" description="AGC-kinase C-terminal" evidence="10">
    <location>
        <begin position="425"/>
        <end position="497"/>
    </location>
</feature>
<evidence type="ECO:0000259" key="9">
    <source>
        <dbReference type="PROSITE" id="PS50011"/>
    </source>
</evidence>
<keyword evidence="6" id="KW-0067">ATP-binding</keyword>
<evidence type="ECO:0000256" key="5">
    <source>
        <dbReference type="ARBA" id="ARBA00022777"/>
    </source>
</evidence>
<accession>A0ABQ8YWA2</accession>
<keyword evidence="5 11" id="KW-0418">Kinase</keyword>
<keyword evidence="4" id="KW-0547">Nucleotide-binding</keyword>
<evidence type="ECO:0000256" key="1">
    <source>
        <dbReference type="ARBA" id="ARBA00022527"/>
    </source>
</evidence>
<keyword evidence="3" id="KW-0808">Transferase</keyword>
<evidence type="ECO:0000256" key="3">
    <source>
        <dbReference type="ARBA" id="ARBA00022679"/>
    </source>
</evidence>
<dbReference type="Gene3D" id="3.30.200.20">
    <property type="entry name" value="Phosphorylase Kinase, domain 1"/>
    <property type="match status" value="1"/>
</dbReference>
<feature type="transmembrane region" description="Helical" evidence="8">
    <location>
        <begin position="82"/>
        <end position="114"/>
    </location>
</feature>
<dbReference type="CDD" id="cd05123">
    <property type="entry name" value="STKc_AGC"/>
    <property type="match status" value="1"/>
</dbReference>
<dbReference type="Gene3D" id="1.10.510.10">
    <property type="entry name" value="Transferase(Phosphotransferase) domain 1"/>
    <property type="match status" value="1"/>
</dbReference>
<dbReference type="Proteomes" id="UP001150062">
    <property type="component" value="Unassembled WGS sequence"/>
</dbReference>
<evidence type="ECO:0000313" key="12">
    <source>
        <dbReference type="Proteomes" id="UP001150062"/>
    </source>
</evidence>
<dbReference type="SMART" id="SM00133">
    <property type="entry name" value="S_TK_X"/>
    <property type="match status" value="1"/>
</dbReference>
<keyword evidence="8" id="KW-0472">Membrane</keyword>
<feature type="domain" description="Protein kinase" evidence="9">
    <location>
        <begin position="168"/>
        <end position="424"/>
    </location>
</feature>
<keyword evidence="1" id="KW-0723">Serine/threonine-protein kinase</keyword>
<feature type="compositionally biased region" description="Acidic residues" evidence="7">
    <location>
        <begin position="15"/>
        <end position="26"/>
    </location>
</feature>
<reference evidence="11" key="1">
    <citation type="submission" date="2022-08" db="EMBL/GenBank/DDBJ databases">
        <title>Novel sulfate-reducing endosymbionts in the free-living metamonad Anaeramoeba.</title>
        <authorList>
            <person name="Jerlstrom-Hultqvist J."/>
            <person name="Cepicka I."/>
            <person name="Gallot-Lavallee L."/>
            <person name="Salas-Leiva D."/>
            <person name="Curtis B.A."/>
            <person name="Zahonova K."/>
            <person name="Pipaliya S."/>
            <person name="Dacks J."/>
            <person name="Roger A.J."/>
        </authorList>
    </citation>
    <scope>NUCLEOTIDE SEQUENCE</scope>
    <source>
        <strain evidence="11">Schooner1</strain>
    </source>
</reference>
<sequence>MSELDNQPVEKEQIEQSEEGSQEELQEQPKEKTEEKKEEKKECCSCSCSCCWTEIKKKIKEIDWNDIKTDLQQSGPLAQVHILLFALNILGVLFCMFLNTTSITVLTTIFVFQFTKLEGKFTEEANKLRKSNQKLKLIAFHLPFIPFILMRGNCSCFWRAVGNMTGHSTLLYELGFRLYGKFKETLAKGTKDVYAMKVLKKNEIVKTQQVKHILAERDLLIKLECPFIVDFFYGFQNDEKLYFIIEYVNGGEIYHHLNQDRHFSEGRVKLYAACIVIALEAIHNSNAIYRDLKPENLLIDTEGYIKLIDFGLAKMLKNIKDKCKTMCGTPEYIAPEVLLGKKYGKEVDYWSLGTVLFEMLHGMPPFYSEERDEIYEKILREKPNISSKLSHEAQDLLKELLKKDPQKRLGSTARNDNIRNHPFFEGLDWSKVLNKKYKPEYVPKIENKEDIRHIDTVFTSETPKDTFVEKRNLISSVENKKFDGWTYQVNSPMTKKRK</sequence>
<dbReference type="InterPro" id="IPR011009">
    <property type="entry name" value="Kinase-like_dom_sf"/>
</dbReference>
<dbReference type="PROSITE" id="PS51285">
    <property type="entry name" value="AGC_KINASE_CTER"/>
    <property type="match status" value="1"/>
</dbReference>
<protein>
    <submittedName>
        <fullName evidence="11">Ribosomal protein S6 KINASE</fullName>
    </submittedName>
</protein>
<dbReference type="SUPFAM" id="SSF56112">
    <property type="entry name" value="Protein kinase-like (PK-like)"/>
    <property type="match status" value="1"/>
</dbReference>
<evidence type="ECO:0000256" key="8">
    <source>
        <dbReference type="SAM" id="Phobius"/>
    </source>
</evidence>
<dbReference type="InterPro" id="IPR000961">
    <property type="entry name" value="AGC-kinase_C"/>
</dbReference>
<evidence type="ECO:0000259" key="10">
    <source>
        <dbReference type="PROSITE" id="PS51285"/>
    </source>
</evidence>
<evidence type="ECO:0000256" key="7">
    <source>
        <dbReference type="SAM" id="MobiDB-lite"/>
    </source>
</evidence>
<dbReference type="Pfam" id="PF00433">
    <property type="entry name" value="Pkinase_C"/>
    <property type="match status" value="1"/>
</dbReference>